<protein>
    <recommendedName>
        <fullName evidence="1">YgjP-like metallopeptidase domain-containing protein</fullName>
    </recommendedName>
</protein>
<organism evidence="2 3">
    <name type="scientific">Streptosporangium fragile</name>
    <dbReference type="NCBI Taxonomy" id="46186"/>
    <lineage>
        <taxon>Bacteria</taxon>
        <taxon>Bacillati</taxon>
        <taxon>Actinomycetota</taxon>
        <taxon>Actinomycetes</taxon>
        <taxon>Streptosporangiales</taxon>
        <taxon>Streptosporangiaceae</taxon>
        <taxon>Streptosporangium</taxon>
    </lineage>
</organism>
<dbReference type="CDD" id="cd07344">
    <property type="entry name" value="M48_yhfN_like"/>
    <property type="match status" value="1"/>
</dbReference>
<reference evidence="2 3" key="1">
    <citation type="journal article" date="2019" name="Int. J. Syst. Evol. Microbiol.">
        <title>The Global Catalogue of Microorganisms (GCM) 10K type strain sequencing project: providing services to taxonomists for standard genome sequencing and annotation.</title>
        <authorList>
            <consortium name="The Broad Institute Genomics Platform"/>
            <consortium name="The Broad Institute Genome Sequencing Center for Infectious Disease"/>
            <person name="Wu L."/>
            <person name="Ma J."/>
        </authorList>
    </citation>
    <scope>NUCLEOTIDE SEQUENCE [LARGE SCALE GENOMIC DNA]</scope>
    <source>
        <strain evidence="2 3">JCM 6242</strain>
    </source>
</reference>
<dbReference type="PANTHER" id="PTHR30399">
    <property type="entry name" value="UNCHARACTERIZED PROTEIN YGJP"/>
    <property type="match status" value="1"/>
</dbReference>
<evidence type="ECO:0000259" key="1">
    <source>
        <dbReference type="Pfam" id="PF01863"/>
    </source>
</evidence>
<dbReference type="PANTHER" id="PTHR30399:SF1">
    <property type="entry name" value="UTP PYROPHOSPHATASE"/>
    <property type="match status" value="1"/>
</dbReference>
<dbReference type="EMBL" id="BAAAVI010000087">
    <property type="protein sequence ID" value="GAA2906620.1"/>
    <property type="molecule type" value="Genomic_DNA"/>
</dbReference>
<dbReference type="InterPro" id="IPR002725">
    <property type="entry name" value="YgjP-like_metallopeptidase"/>
</dbReference>
<dbReference type="Pfam" id="PF01863">
    <property type="entry name" value="YgjP-like"/>
    <property type="match status" value="1"/>
</dbReference>
<evidence type="ECO:0000313" key="3">
    <source>
        <dbReference type="Proteomes" id="UP001500831"/>
    </source>
</evidence>
<dbReference type="Proteomes" id="UP001500831">
    <property type="component" value="Unassembled WGS sequence"/>
</dbReference>
<sequence length="260" mass="30004">MTVPAEDRAPQALRDDSLLTVDGLALRVHVNARRRRFALTVEADAALTLHAPEGRSESDAEDFVRAHRTWLMSRRALRERVRPLSPPKRLVEGEVFRYLGRIYRLALVGDEPGNDRVRLAAGRLIMSHELAEDAARGRVALVDWYCRTGHAWVTGRLQPWAARMSVPEPMVDVRDLGSRWGTYRPEEDGREPGRMSLGWPLFQLPMHLIDYVIAHELAHVRVPGHDARFWRLVRQALPEYKERRMELDDLGRRMWMGEIV</sequence>
<comment type="caution">
    <text evidence="2">The sequence shown here is derived from an EMBL/GenBank/DDBJ whole genome shotgun (WGS) entry which is preliminary data.</text>
</comment>
<accession>A0ABN3W996</accession>
<feature type="domain" description="YgjP-like metallopeptidase" evidence="1">
    <location>
        <begin position="35"/>
        <end position="248"/>
    </location>
</feature>
<dbReference type="RefSeq" id="WP_344981021.1">
    <property type="nucleotide sequence ID" value="NZ_BAAAVI010000087.1"/>
</dbReference>
<keyword evidence="3" id="KW-1185">Reference proteome</keyword>
<dbReference type="Gene3D" id="3.30.2010.10">
    <property type="entry name" value="Metalloproteases ('zincins'), catalytic domain"/>
    <property type="match status" value="1"/>
</dbReference>
<dbReference type="InterPro" id="IPR053136">
    <property type="entry name" value="UTP_pyrophosphatase-like"/>
</dbReference>
<evidence type="ECO:0000313" key="2">
    <source>
        <dbReference type="EMBL" id="GAA2906620.1"/>
    </source>
</evidence>
<gene>
    <name evidence="2" type="ORF">GCM10010517_72820</name>
</gene>
<name>A0ABN3W996_9ACTN</name>
<proteinExistence type="predicted"/>